<dbReference type="Proteomes" id="UP001208570">
    <property type="component" value="Unassembled WGS sequence"/>
</dbReference>
<sequence length="345" mass="39385">MSIRAVPDNVKCDDVLYRGIILDKPFCVRRARHEDYDKVMKIDETIHDGADYLPTSYHGLIDDPRYHSFVAELDGEMVGYLCSHIDGLTNNITVGLAARQKAKYRHRGLFVHFKVLTEIEMKKIYPGLKFDWNFCALNDGIAKYANEIHARLINQKIHIHGETSPENIKSGPELGNMHINAYMPSLSELTDLLSNPKVLHYLYPSGAFIHANKYMPFPTSEDNIRNVLEKGLVVISGKIESNDFALSTLYVHQCPFGVRLAISYDGIPDSNIIKAHILKASEYTAALWLPKLNNQQIKNPKIRISIQSPCIENPDSIWELLRETFNCEFNEEVTLKFGLFEMPYK</sequence>
<dbReference type="AlphaFoldDB" id="A0AAD9IQ85"/>
<reference evidence="1" key="1">
    <citation type="journal article" date="2023" name="Mol. Biol. Evol.">
        <title>Third-Generation Sequencing Reveals the Adaptive Role of the Epigenome in Three Deep-Sea Polychaetes.</title>
        <authorList>
            <person name="Perez M."/>
            <person name="Aroh O."/>
            <person name="Sun Y."/>
            <person name="Lan Y."/>
            <person name="Juniper S.K."/>
            <person name="Young C.R."/>
            <person name="Angers B."/>
            <person name="Qian P.Y."/>
        </authorList>
    </citation>
    <scope>NUCLEOTIDE SEQUENCE</scope>
    <source>
        <strain evidence="1">P08H-3</strain>
    </source>
</reference>
<protein>
    <recommendedName>
        <fullName evidence="3">N-acetyltransferase domain-containing protein</fullName>
    </recommendedName>
</protein>
<comment type="caution">
    <text evidence="1">The sequence shown here is derived from an EMBL/GenBank/DDBJ whole genome shotgun (WGS) entry which is preliminary data.</text>
</comment>
<keyword evidence="2" id="KW-1185">Reference proteome</keyword>
<name>A0AAD9IQ85_9ANNE</name>
<dbReference type="EMBL" id="JAODUP010002575">
    <property type="protein sequence ID" value="KAK2138694.1"/>
    <property type="molecule type" value="Genomic_DNA"/>
</dbReference>
<evidence type="ECO:0000313" key="1">
    <source>
        <dbReference type="EMBL" id="KAK2138694.1"/>
    </source>
</evidence>
<dbReference type="InterPro" id="IPR016181">
    <property type="entry name" value="Acyl_CoA_acyltransferase"/>
</dbReference>
<accession>A0AAD9IQ85</accession>
<dbReference type="PANTHER" id="PTHR47403">
    <property type="entry name" value="LOC100145250 PROTEIN"/>
    <property type="match status" value="1"/>
</dbReference>
<gene>
    <name evidence="1" type="ORF">LSH36_2585g00005</name>
</gene>
<dbReference type="Gene3D" id="3.40.630.30">
    <property type="match status" value="1"/>
</dbReference>
<dbReference type="PANTHER" id="PTHR47403:SF6">
    <property type="entry name" value="N-ACETYLTRANSFERASE DOMAIN-CONTAINING PROTEIN"/>
    <property type="match status" value="1"/>
</dbReference>
<proteinExistence type="predicted"/>
<dbReference type="SUPFAM" id="SSF55729">
    <property type="entry name" value="Acyl-CoA N-acyltransferases (Nat)"/>
    <property type="match status" value="1"/>
</dbReference>
<evidence type="ECO:0008006" key="3">
    <source>
        <dbReference type="Google" id="ProtNLM"/>
    </source>
</evidence>
<organism evidence="1 2">
    <name type="scientific">Paralvinella palmiformis</name>
    <dbReference type="NCBI Taxonomy" id="53620"/>
    <lineage>
        <taxon>Eukaryota</taxon>
        <taxon>Metazoa</taxon>
        <taxon>Spiralia</taxon>
        <taxon>Lophotrochozoa</taxon>
        <taxon>Annelida</taxon>
        <taxon>Polychaeta</taxon>
        <taxon>Sedentaria</taxon>
        <taxon>Canalipalpata</taxon>
        <taxon>Terebellida</taxon>
        <taxon>Terebelliformia</taxon>
        <taxon>Alvinellidae</taxon>
        <taxon>Paralvinella</taxon>
    </lineage>
</organism>
<evidence type="ECO:0000313" key="2">
    <source>
        <dbReference type="Proteomes" id="UP001208570"/>
    </source>
</evidence>